<evidence type="ECO:0000256" key="1">
    <source>
        <dbReference type="SAM" id="Phobius"/>
    </source>
</evidence>
<dbReference type="EMBL" id="GBXM01095112">
    <property type="protein sequence ID" value="JAH13465.1"/>
    <property type="molecule type" value="Transcribed_RNA"/>
</dbReference>
<keyword evidence="1" id="KW-0812">Transmembrane</keyword>
<dbReference type="AlphaFoldDB" id="A0A0E9QAW0"/>
<reference evidence="2" key="1">
    <citation type="submission" date="2014-11" db="EMBL/GenBank/DDBJ databases">
        <authorList>
            <person name="Amaro Gonzalez C."/>
        </authorList>
    </citation>
    <scope>NUCLEOTIDE SEQUENCE</scope>
</reference>
<proteinExistence type="predicted"/>
<name>A0A0E9QAW0_ANGAN</name>
<reference evidence="2" key="2">
    <citation type="journal article" date="2015" name="Fish Shellfish Immunol.">
        <title>Early steps in the European eel (Anguilla anguilla)-Vibrio vulnificus interaction in the gills: Role of the RtxA13 toxin.</title>
        <authorList>
            <person name="Callol A."/>
            <person name="Pajuelo D."/>
            <person name="Ebbesson L."/>
            <person name="Teles M."/>
            <person name="MacKenzie S."/>
            <person name="Amaro C."/>
        </authorList>
    </citation>
    <scope>NUCLEOTIDE SEQUENCE</scope>
</reference>
<feature type="transmembrane region" description="Helical" evidence="1">
    <location>
        <begin position="12"/>
        <end position="32"/>
    </location>
</feature>
<organism evidence="2">
    <name type="scientific">Anguilla anguilla</name>
    <name type="common">European freshwater eel</name>
    <name type="synonym">Muraena anguilla</name>
    <dbReference type="NCBI Taxonomy" id="7936"/>
    <lineage>
        <taxon>Eukaryota</taxon>
        <taxon>Metazoa</taxon>
        <taxon>Chordata</taxon>
        <taxon>Craniata</taxon>
        <taxon>Vertebrata</taxon>
        <taxon>Euteleostomi</taxon>
        <taxon>Actinopterygii</taxon>
        <taxon>Neopterygii</taxon>
        <taxon>Teleostei</taxon>
        <taxon>Anguilliformes</taxon>
        <taxon>Anguillidae</taxon>
        <taxon>Anguilla</taxon>
    </lineage>
</organism>
<protein>
    <submittedName>
        <fullName evidence="2">Uncharacterized protein</fullName>
    </submittedName>
</protein>
<keyword evidence="1" id="KW-1133">Transmembrane helix</keyword>
<sequence length="37" mass="4190">MAWPITASGCELAFYHFSTCFFVPFTSTAFRWSPAPN</sequence>
<accession>A0A0E9QAW0</accession>
<keyword evidence="1" id="KW-0472">Membrane</keyword>
<evidence type="ECO:0000313" key="2">
    <source>
        <dbReference type="EMBL" id="JAH13465.1"/>
    </source>
</evidence>